<keyword evidence="3" id="KW-1185">Reference proteome</keyword>
<evidence type="ECO:0000313" key="3">
    <source>
        <dbReference type="Proteomes" id="UP001140560"/>
    </source>
</evidence>
<reference evidence="2" key="1">
    <citation type="submission" date="2022-10" db="EMBL/GenBank/DDBJ databases">
        <title>Tapping the CABI collections for fungal endophytes: first genome assemblies for Collariella, Neodidymelliopsis, Ascochyta clinopodiicola, Didymella pomorum, Didymosphaeria variabile, Neocosmospora piperis and Neocucurbitaria cava.</title>
        <authorList>
            <person name="Hill R."/>
        </authorList>
    </citation>
    <scope>NUCLEOTIDE SEQUENCE</scope>
    <source>
        <strain evidence="2">IMI 356814</strain>
    </source>
</reference>
<accession>A0A9W8YHU6</accession>
<sequence>MSDNNNATPGASQFTANEVNQLAHQVQQMKLNDKQDKTQVLLEEQLLILAGIKDWGPRGEPTLDEQILILAGVKDWKLEGGSTDPASNGAAEEADEADEMAGAGGDAKEKQGRADLAQPKTVQEMDHHLSTLSDWQLAMWAERALDLAKQAQGDQSPKPSV</sequence>
<proteinExistence type="predicted"/>
<feature type="region of interest" description="Disordered" evidence="1">
    <location>
        <begin position="78"/>
        <end position="127"/>
    </location>
</feature>
<evidence type="ECO:0000256" key="1">
    <source>
        <dbReference type="SAM" id="MobiDB-lite"/>
    </source>
</evidence>
<name>A0A9W8YHU6_9PLEO</name>
<evidence type="ECO:0000313" key="2">
    <source>
        <dbReference type="EMBL" id="KAJ4377986.1"/>
    </source>
</evidence>
<comment type="caution">
    <text evidence="2">The sequence shown here is derived from an EMBL/GenBank/DDBJ whole genome shotgun (WGS) entry which is preliminary data.</text>
</comment>
<gene>
    <name evidence="2" type="ORF">N0V83_000816</name>
</gene>
<protein>
    <submittedName>
        <fullName evidence="2">Uncharacterized protein</fullName>
    </submittedName>
</protein>
<dbReference type="AlphaFoldDB" id="A0A9W8YHU6"/>
<organism evidence="2 3">
    <name type="scientific">Neocucurbitaria cava</name>
    <dbReference type="NCBI Taxonomy" id="798079"/>
    <lineage>
        <taxon>Eukaryota</taxon>
        <taxon>Fungi</taxon>
        <taxon>Dikarya</taxon>
        <taxon>Ascomycota</taxon>
        <taxon>Pezizomycotina</taxon>
        <taxon>Dothideomycetes</taxon>
        <taxon>Pleosporomycetidae</taxon>
        <taxon>Pleosporales</taxon>
        <taxon>Pleosporineae</taxon>
        <taxon>Cucurbitariaceae</taxon>
        <taxon>Neocucurbitaria</taxon>
    </lineage>
</organism>
<dbReference type="EMBL" id="JAPEUY010000001">
    <property type="protein sequence ID" value="KAJ4377986.1"/>
    <property type="molecule type" value="Genomic_DNA"/>
</dbReference>
<dbReference type="Proteomes" id="UP001140560">
    <property type="component" value="Unassembled WGS sequence"/>
</dbReference>